<sequence length="298" mass="33474">MASYKTRLDINTKYLLGLTALLLTTMICAAFSFTGNDDFDVARQGIMLREIGHEILLHSGDSTSRVLPVKKVAENEYQIKFENDFTFQSDSLVNIIGRSLAKNNLAHNYIVNVLNCTGKDIIFGYAIFKNKKDNIVPCKGRKQPKGCYLVTIKFQSNSISTPQKGLLIGGIPLLAFIGLVISRSVKTRKSKPENTGVEKDSFEIGKTLFKPQKRQLIHAITTIELTAKESKLLLIFAQSPNIIIERSRLQKEIWEDEGVIVGRSLDMFISKLRKKLESDPTIRLVNIHGKGYRLEVGE</sequence>
<dbReference type="Pfam" id="PF00486">
    <property type="entry name" value="Trans_reg_C"/>
    <property type="match status" value="1"/>
</dbReference>
<dbReference type="SMART" id="SM00862">
    <property type="entry name" value="Trans_reg_C"/>
    <property type="match status" value="1"/>
</dbReference>
<evidence type="ECO:0000313" key="5">
    <source>
        <dbReference type="EMBL" id="SDE34334.1"/>
    </source>
</evidence>
<dbReference type="RefSeq" id="WP_091149852.1">
    <property type="nucleotide sequence ID" value="NZ_FNAI01000005.1"/>
</dbReference>
<evidence type="ECO:0000259" key="4">
    <source>
        <dbReference type="PROSITE" id="PS51755"/>
    </source>
</evidence>
<keyword evidence="3" id="KW-1133">Transmembrane helix</keyword>
<organism evidence="5 6">
    <name type="scientific">Mucilaginibacter pineti</name>
    <dbReference type="NCBI Taxonomy" id="1391627"/>
    <lineage>
        <taxon>Bacteria</taxon>
        <taxon>Pseudomonadati</taxon>
        <taxon>Bacteroidota</taxon>
        <taxon>Sphingobacteriia</taxon>
        <taxon>Sphingobacteriales</taxon>
        <taxon>Sphingobacteriaceae</taxon>
        <taxon>Mucilaginibacter</taxon>
    </lineage>
</organism>
<dbReference type="CDD" id="cd00383">
    <property type="entry name" value="trans_reg_C"/>
    <property type="match status" value="1"/>
</dbReference>
<evidence type="ECO:0000256" key="3">
    <source>
        <dbReference type="SAM" id="Phobius"/>
    </source>
</evidence>
<evidence type="ECO:0000313" key="6">
    <source>
        <dbReference type="Proteomes" id="UP000199072"/>
    </source>
</evidence>
<dbReference type="InterPro" id="IPR001867">
    <property type="entry name" value="OmpR/PhoB-type_DNA-bd"/>
</dbReference>
<protein>
    <submittedName>
        <fullName evidence="5">Transcriptional regulatory protein, C terminal</fullName>
    </submittedName>
</protein>
<name>A0A1G7C4L9_9SPHI</name>
<dbReference type="EMBL" id="FNAI01000005">
    <property type="protein sequence ID" value="SDE34334.1"/>
    <property type="molecule type" value="Genomic_DNA"/>
</dbReference>
<dbReference type="OrthoDB" id="7556122at2"/>
<feature type="transmembrane region" description="Helical" evidence="3">
    <location>
        <begin position="165"/>
        <end position="182"/>
    </location>
</feature>
<feature type="domain" description="OmpR/PhoB-type" evidence="4">
    <location>
        <begin position="199"/>
        <end position="296"/>
    </location>
</feature>
<keyword evidence="1 2" id="KW-0238">DNA-binding</keyword>
<dbReference type="GO" id="GO:0003677">
    <property type="term" value="F:DNA binding"/>
    <property type="evidence" value="ECO:0007669"/>
    <property type="project" value="UniProtKB-UniRule"/>
</dbReference>
<dbReference type="GO" id="GO:0000160">
    <property type="term" value="P:phosphorelay signal transduction system"/>
    <property type="evidence" value="ECO:0007669"/>
    <property type="project" value="InterPro"/>
</dbReference>
<keyword evidence="3" id="KW-0812">Transmembrane</keyword>
<dbReference type="InterPro" id="IPR036388">
    <property type="entry name" value="WH-like_DNA-bd_sf"/>
</dbReference>
<dbReference type="Gene3D" id="1.10.10.10">
    <property type="entry name" value="Winged helix-like DNA-binding domain superfamily/Winged helix DNA-binding domain"/>
    <property type="match status" value="1"/>
</dbReference>
<dbReference type="GO" id="GO:0006355">
    <property type="term" value="P:regulation of DNA-templated transcription"/>
    <property type="evidence" value="ECO:0007669"/>
    <property type="project" value="InterPro"/>
</dbReference>
<dbReference type="Proteomes" id="UP000199072">
    <property type="component" value="Unassembled WGS sequence"/>
</dbReference>
<keyword evidence="3" id="KW-0472">Membrane</keyword>
<dbReference type="PROSITE" id="PS51755">
    <property type="entry name" value="OMPR_PHOB"/>
    <property type="match status" value="1"/>
</dbReference>
<feature type="DNA-binding region" description="OmpR/PhoB-type" evidence="2">
    <location>
        <begin position="199"/>
        <end position="296"/>
    </location>
</feature>
<evidence type="ECO:0000256" key="1">
    <source>
        <dbReference type="ARBA" id="ARBA00023125"/>
    </source>
</evidence>
<dbReference type="STRING" id="1391627.SAMN05216464_105287"/>
<proteinExistence type="predicted"/>
<dbReference type="AlphaFoldDB" id="A0A1G7C4L9"/>
<keyword evidence="6" id="KW-1185">Reference proteome</keyword>
<evidence type="ECO:0000256" key="2">
    <source>
        <dbReference type="PROSITE-ProRule" id="PRU01091"/>
    </source>
</evidence>
<dbReference type="SUPFAM" id="SSF46894">
    <property type="entry name" value="C-terminal effector domain of the bipartite response regulators"/>
    <property type="match status" value="1"/>
</dbReference>
<gene>
    <name evidence="5" type="ORF">SAMN05216464_105287</name>
</gene>
<accession>A0A1G7C4L9</accession>
<dbReference type="InterPro" id="IPR016032">
    <property type="entry name" value="Sig_transdc_resp-reg_C-effctor"/>
</dbReference>
<reference evidence="5 6" key="1">
    <citation type="submission" date="2016-10" db="EMBL/GenBank/DDBJ databases">
        <authorList>
            <person name="de Groot N.N."/>
        </authorList>
    </citation>
    <scope>NUCLEOTIDE SEQUENCE [LARGE SCALE GENOMIC DNA]</scope>
    <source>
        <strain evidence="5 6">47C3B</strain>
    </source>
</reference>